<dbReference type="STRING" id="269799.Gmet_2275"/>
<dbReference type="KEGG" id="gme:Gmet_2275"/>
<organism evidence="1 2">
    <name type="scientific">Geobacter metallireducens (strain ATCC 53774 / DSM 7210 / GS-15)</name>
    <dbReference type="NCBI Taxonomy" id="269799"/>
    <lineage>
        <taxon>Bacteria</taxon>
        <taxon>Pseudomonadati</taxon>
        <taxon>Thermodesulfobacteriota</taxon>
        <taxon>Desulfuromonadia</taxon>
        <taxon>Geobacterales</taxon>
        <taxon>Geobacteraceae</taxon>
        <taxon>Geobacter</taxon>
    </lineage>
</organism>
<accession>Q39TC3</accession>
<name>Q39TC3_GEOMG</name>
<gene>
    <name evidence="1" type="ordered locus">Gmet_2275</name>
</gene>
<dbReference type="RefSeq" id="WP_011366028.1">
    <property type="nucleotide sequence ID" value="NC_007517.1"/>
</dbReference>
<reference evidence="1 2" key="1">
    <citation type="submission" date="2005-10" db="EMBL/GenBank/DDBJ databases">
        <title>Complete sequence of Geobacter metallireducens GS-15.</title>
        <authorList>
            <consortium name="US DOE Joint Genome Institute"/>
            <person name="Copeland A."/>
            <person name="Lucas S."/>
            <person name="Lapidus A."/>
            <person name="Barry K."/>
            <person name="Detter J.C."/>
            <person name="Glavina T."/>
            <person name="Hammon N."/>
            <person name="Israni S."/>
            <person name="Pitluck S."/>
            <person name="Di Bartolo G."/>
            <person name="Chain P."/>
            <person name="Schmutz J."/>
            <person name="Larimer F."/>
            <person name="Land M."/>
            <person name="Kyrpides N."/>
            <person name="Ivanova N."/>
            <person name="Richardson P."/>
        </authorList>
    </citation>
    <scope>NUCLEOTIDE SEQUENCE [LARGE SCALE GENOMIC DNA]</scope>
    <source>
        <strain evidence="2">ATCC 53774 / DSM 7210 / GS-15</strain>
    </source>
</reference>
<protein>
    <submittedName>
        <fullName evidence="1">Uncharacterized protein</fullName>
    </submittedName>
</protein>
<proteinExistence type="predicted"/>
<evidence type="ECO:0000313" key="1">
    <source>
        <dbReference type="EMBL" id="ABB32501.2"/>
    </source>
</evidence>
<sequence length="130" mass="14945">MNPKDLVKVWDAPDNSKLTPKQISIRLPLLVSAKINALCEIYPRKTKTEIIGDLLSTALEQLEEGMESKRGEFIEYEPTRFGRVPIYEDDGLRGVFRNRTIRNLRELESEAGITEPMPFHESVVYGEEEH</sequence>
<reference evidence="1 2" key="2">
    <citation type="journal article" date="2009" name="BMC Microbiol.">
        <title>The genome sequence of Geobacter metallireducens: features of metabolism, physiology and regulation common and dissimilar to Geobacter sulfurreducens.</title>
        <authorList>
            <person name="Aklujkar M."/>
            <person name="Krushkal J."/>
            <person name="DiBartolo G."/>
            <person name="Lapidus A."/>
            <person name="Land M.L."/>
            <person name="Lovley D.R."/>
        </authorList>
    </citation>
    <scope>NUCLEOTIDE SEQUENCE [LARGE SCALE GENOMIC DNA]</scope>
    <source>
        <strain evidence="2">ATCC 53774 / DSM 7210 / GS-15</strain>
    </source>
</reference>
<dbReference type="Proteomes" id="UP000007073">
    <property type="component" value="Chromosome"/>
</dbReference>
<dbReference type="AlphaFoldDB" id="Q39TC3"/>
<keyword evidence="2" id="KW-1185">Reference proteome</keyword>
<evidence type="ECO:0000313" key="2">
    <source>
        <dbReference type="Proteomes" id="UP000007073"/>
    </source>
</evidence>
<dbReference type="EMBL" id="CP000148">
    <property type="protein sequence ID" value="ABB32501.2"/>
    <property type="molecule type" value="Genomic_DNA"/>
</dbReference>
<dbReference type="HOGENOM" id="CLU_1935028_0_0_7"/>